<evidence type="ECO:0000313" key="3">
    <source>
        <dbReference type="Proteomes" id="UP001066276"/>
    </source>
</evidence>
<feature type="region of interest" description="Disordered" evidence="1">
    <location>
        <begin position="35"/>
        <end position="79"/>
    </location>
</feature>
<evidence type="ECO:0000256" key="1">
    <source>
        <dbReference type="SAM" id="MobiDB-lite"/>
    </source>
</evidence>
<accession>A0AAV7NBP4</accession>
<gene>
    <name evidence="2" type="ORF">NDU88_001632</name>
</gene>
<keyword evidence="3" id="KW-1185">Reference proteome</keyword>
<evidence type="ECO:0000313" key="2">
    <source>
        <dbReference type="EMBL" id="KAJ1113386.1"/>
    </source>
</evidence>
<organism evidence="2 3">
    <name type="scientific">Pleurodeles waltl</name>
    <name type="common">Iberian ribbed newt</name>
    <dbReference type="NCBI Taxonomy" id="8319"/>
    <lineage>
        <taxon>Eukaryota</taxon>
        <taxon>Metazoa</taxon>
        <taxon>Chordata</taxon>
        <taxon>Craniata</taxon>
        <taxon>Vertebrata</taxon>
        <taxon>Euteleostomi</taxon>
        <taxon>Amphibia</taxon>
        <taxon>Batrachia</taxon>
        <taxon>Caudata</taxon>
        <taxon>Salamandroidea</taxon>
        <taxon>Salamandridae</taxon>
        <taxon>Pleurodelinae</taxon>
        <taxon>Pleurodeles</taxon>
    </lineage>
</organism>
<protein>
    <submittedName>
        <fullName evidence="2">Uncharacterized protein</fullName>
    </submittedName>
</protein>
<dbReference type="Proteomes" id="UP001066276">
    <property type="component" value="Chromosome 8"/>
</dbReference>
<reference evidence="2" key="1">
    <citation type="journal article" date="2022" name="bioRxiv">
        <title>Sequencing and chromosome-scale assembly of the giantPleurodeles waltlgenome.</title>
        <authorList>
            <person name="Brown T."/>
            <person name="Elewa A."/>
            <person name="Iarovenko S."/>
            <person name="Subramanian E."/>
            <person name="Araus A.J."/>
            <person name="Petzold A."/>
            <person name="Susuki M."/>
            <person name="Suzuki K.-i.T."/>
            <person name="Hayashi T."/>
            <person name="Toyoda A."/>
            <person name="Oliveira C."/>
            <person name="Osipova E."/>
            <person name="Leigh N.D."/>
            <person name="Simon A."/>
            <person name="Yun M.H."/>
        </authorList>
    </citation>
    <scope>NUCLEOTIDE SEQUENCE</scope>
    <source>
        <strain evidence="2">20211129_DDA</strain>
        <tissue evidence="2">Liver</tissue>
    </source>
</reference>
<sequence>MKTCGGGDLPMVPDLEQRIQEQRSALQRAAVLSGMGRCSGSDAPDSQSSDGESSVATWPSVHSLHVPPDKTPQTSDNFI</sequence>
<proteinExistence type="predicted"/>
<feature type="compositionally biased region" description="Polar residues" evidence="1">
    <location>
        <begin position="44"/>
        <end position="57"/>
    </location>
</feature>
<dbReference type="AlphaFoldDB" id="A0AAV7NBP4"/>
<name>A0AAV7NBP4_PLEWA</name>
<dbReference type="EMBL" id="JANPWB010000012">
    <property type="protein sequence ID" value="KAJ1113386.1"/>
    <property type="molecule type" value="Genomic_DNA"/>
</dbReference>
<comment type="caution">
    <text evidence="2">The sequence shown here is derived from an EMBL/GenBank/DDBJ whole genome shotgun (WGS) entry which is preliminary data.</text>
</comment>